<evidence type="ECO:0000259" key="2">
    <source>
        <dbReference type="PROSITE" id="PS50883"/>
    </source>
</evidence>
<evidence type="ECO:0000259" key="3">
    <source>
        <dbReference type="PROSITE" id="PS50887"/>
    </source>
</evidence>
<keyword evidence="1" id="KW-0472">Membrane</keyword>
<dbReference type="InterPro" id="IPR035919">
    <property type="entry name" value="EAL_sf"/>
</dbReference>
<dbReference type="NCBIfam" id="TIGR00254">
    <property type="entry name" value="GGDEF"/>
    <property type="match status" value="1"/>
</dbReference>
<dbReference type="InterPro" id="IPR000160">
    <property type="entry name" value="GGDEF_dom"/>
</dbReference>
<feature type="transmembrane region" description="Helical" evidence="1">
    <location>
        <begin position="178"/>
        <end position="195"/>
    </location>
</feature>
<dbReference type="Pfam" id="PF00563">
    <property type="entry name" value="EAL"/>
    <property type="match status" value="1"/>
</dbReference>
<evidence type="ECO:0000313" key="4">
    <source>
        <dbReference type="EMBL" id="MBC3803003.1"/>
    </source>
</evidence>
<dbReference type="SUPFAM" id="SSF141868">
    <property type="entry name" value="EAL domain-like"/>
    <property type="match status" value="1"/>
</dbReference>
<feature type="domain" description="GGDEF" evidence="3">
    <location>
        <begin position="495"/>
        <end position="628"/>
    </location>
</feature>
<feature type="transmembrane region" description="Helical" evidence="1">
    <location>
        <begin position="149"/>
        <end position="171"/>
    </location>
</feature>
<dbReference type="SUPFAM" id="SSF55781">
    <property type="entry name" value="GAF domain-like"/>
    <property type="match status" value="1"/>
</dbReference>
<organism evidence="4 5">
    <name type="scientific">Acetobacterium fimetarium</name>
    <dbReference type="NCBI Taxonomy" id="52691"/>
    <lineage>
        <taxon>Bacteria</taxon>
        <taxon>Bacillati</taxon>
        <taxon>Bacillota</taxon>
        <taxon>Clostridia</taxon>
        <taxon>Eubacteriales</taxon>
        <taxon>Eubacteriaceae</taxon>
        <taxon>Acetobacterium</taxon>
    </lineage>
</organism>
<protein>
    <submittedName>
        <fullName evidence="4">EAL domain-containing protein</fullName>
    </submittedName>
</protein>
<keyword evidence="1" id="KW-0812">Transmembrane</keyword>
<dbReference type="Proteomes" id="UP000603234">
    <property type="component" value="Unassembled WGS sequence"/>
</dbReference>
<dbReference type="CDD" id="cd01949">
    <property type="entry name" value="GGDEF"/>
    <property type="match status" value="1"/>
</dbReference>
<dbReference type="InterPro" id="IPR043128">
    <property type="entry name" value="Rev_trsase/Diguanyl_cyclase"/>
</dbReference>
<dbReference type="Pfam" id="PF00990">
    <property type="entry name" value="GGDEF"/>
    <property type="match status" value="1"/>
</dbReference>
<dbReference type="SMART" id="SM00065">
    <property type="entry name" value="GAF"/>
    <property type="match status" value="1"/>
</dbReference>
<dbReference type="PROSITE" id="PS50887">
    <property type="entry name" value="GGDEF"/>
    <property type="match status" value="1"/>
</dbReference>
<keyword evidence="5" id="KW-1185">Reference proteome</keyword>
<reference evidence="4 5" key="1">
    <citation type="journal article" date="2020" name="mSystems">
        <title>Defining Genomic and Predicted Metabolic Features of the Acetobacterium Genus.</title>
        <authorList>
            <person name="Ross D.E."/>
            <person name="Marshall C.W."/>
            <person name="Gulliver D."/>
            <person name="May H.D."/>
            <person name="Norman R.S."/>
        </authorList>
    </citation>
    <scope>NUCLEOTIDE SEQUENCE [LARGE SCALE GENOMIC DNA]</scope>
    <source>
        <strain evidence="4 5">DSM 8238</strain>
    </source>
</reference>
<dbReference type="CDD" id="cd01948">
    <property type="entry name" value="EAL"/>
    <property type="match status" value="1"/>
</dbReference>
<dbReference type="InterPro" id="IPR029016">
    <property type="entry name" value="GAF-like_dom_sf"/>
</dbReference>
<dbReference type="InterPro" id="IPR003018">
    <property type="entry name" value="GAF"/>
</dbReference>
<dbReference type="Gene3D" id="3.30.450.40">
    <property type="match status" value="1"/>
</dbReference>
<comment type="caution">
    <text evidence="4">The sequence shown here is derived from an EMBL/GenBank/DDBJ whole genome shotgun (WGS) entry which is preliminary data.</text>
</comment>
<dbReference type="Pfam" id="PF01590">
    <property type="entry name" value="GAF"/>
    <property type="match status" value="1"/>
</dbReference>
<dbReference type="SMART" id="SM00052">
    <property type="entry name" value="EAL"/>
    <property type="match status" value="1"/>
</dbReference>
<evidence type="ECO:0000256" key="1">
    <source>
        <dbReference type="SAM" id="Phobius"/>
    </source>
</evidence>
<feature type="transmembrane region" description="Helical" evidence="1">
    <location>
        <begin position="6"/>
        <end position="25"/>
    </location>
</feature>
<feature type="transmembrane region" description="Helical" evidence="1">
    <location>
        <begin position="70"/>
        <end position="91"/>
    </location>
</feature>
<feature type="transmembrane region" description="Helical" evidence="1">
    <location>
        <begin position="222"/>
        <end position="241"/>
    </location>
</feature>
<dbReference type="PANTHER" id="PTHR44757:SF2">
    <property type="entry name" value="BIOFILM ARCHITECTURE MAINTENANCE PROTEIN MBAA"/>
    <property type="match status" value="1"/>
</dbReference>
<feature type="domain" description="EAL" evidence="2">
    <location>
        <begin position="637"/>
        <end position="891"/>
    </location>
</feature>
<feature type="transmembrane region" description="Helical" evidence="1">
    <location>
        <begin position="253"/>
        <end position="270"/>
    </location>
</feature>
<sequence length="892" mass="100851">MPQEIISIIFYITFMLDAFLGVVYLMHNRKAVRNQLFSGVCIGLAVLALAFAVASARVDTADPLIWQRLVTLGFITTGMLIPLLIAAAFIWQRQLFAAAYSGETWSVSDILSARTHTSFIRYIAAVYASVSIMNLCKCFFYPSTLWLDMIHSTAFVIMGIIMFGLTLSGLSTLAKDRILTGVIAVSIPYTLFLFVDLRMSNILWTAPLVYLMITIIFKRIKMFWVISTVTMVSGMVLWLTVNDYSAHVGTLDYFVRLVLYAITIVLAAFINKAYIERLRQTDQQVEFQKMFSDITTHFVTVNGTNYYEKVWELLKTSGSMINADRAFIGLFSDDLKTVNFTNEWLRETIGLNKSLVEKRPEGPYPALPWSTKLVRDNHIIYVPSTDKMPPEAAAEQKLMKSLNTRSVIQVPILGSDRIIGFLGFDQIRIRRPWRMDDLELLRVLANVISDAIKKVETEKEISNLAYFDTLTGLPNRILFNNRLEKAMALAKRNQKFLGVIFIDLDGFKEVNDTLGHNWGDHLLQCIAKRLSGCVRKYDTVARFGGDEFLVMVPQLSRREDLEEIAKKILAVFLPPVIMADQEVFVNGSCGIAIYPDDGETGSMLIRNADLAMYEAKNNGKGQLVFCSEEMKQSLVEKMYMTNSLYRALEKNELFLHYQPQVSANSQEIVGFEALLRWNHQKLGTIAPSEFIPIAEKTGLINSIGEWVLMTACAQNKAWQDAGLEPVQMAVNLSVEQFRSDDLEAIVRNCLAETGLEPRYLELEITESIAMKESGDIANCLHKLKDMGVSISIDDFGTEFSSLSRLKDLPVDRIKIDMQFIQGIAVNPKDESIIEVMIHLAKKLGLKVIAEGVETEIQLGFLQDEDCDEIQGYYYYKPLSKDEIEKNGFALFK</sequence>
<dbReference type="InterPro" id="IPR052155">
    <property type="entry name" value="Biofilm_reg_signaling"/>
</dbReference>
<feature type="transmembrane region" description="Helical" evidence="1">
    <location>
        <begin position="119"/>
        <end position="143"/>
    </location>
</feature>
<dbReference type="Gene3D" id="3.30.70.270">
    <property type="match status" value="1"/>
</dbReference>
<name>A0ABR6WR64_9FIRM</name>
<dbReference type="SUPFAM" id="SSF55073">
    <property type="entry name" value="Nucleotide cyclase"/>
    <property type="match status" value="1"/>
</dbReference>
<dbReference type="PROSITE" id="PS50883">
    <property type="entry name" value="EAL"/>
    <property type="match status" value="1"/>
</dbReference>
<accession>A0ABR6WR64</accession>
<evidence type="ECO:0000313" key="5">
    <source>
        <dbReference type="Proteomes" id="UP000603234"/>
    </source>
</evidence>
<gene>
    <name evidence="4" type="ORF">GH808_00910</name>
</gene>
<dbReference type="EMBL" id="WJBC01000001">
    <property type="protein sequence ID" value="MBC3803003.1"/>
    <property type="molecule type" value="Genomic_DNA"/>
</dbReference>
<dbReference type="Gene3D" id="3.20.20.450">
    <property type="entry name" value="EAL domain"/>
    <property type="match status" value="1"/>
</dbReference>
<proteinExistence type="predicted"/>
<dbReference type="InterPro" id="IPR029787">
    <property type="entry name" value="Nucleotide_cyclase"/>
</dbReference>
<dbReference type="PANTHER" id="PTHR44757">
    <property type="entry name" value="DIGUANYLATE CYCLASE DGCP"/>
    <property type="match status" value="1"/>
</dbReference>
<keyword evidence="1" id="KW-1133">Transmembrane helix</keyword>
<dbReference type="RefSeq" id="WP_186840922.1">
    <property type="nucleotide sequence ID" value="NZ_WJBC01000001.1"/>
</dbReference>
<feature type="transmembrane region" description="Helical" evidence="1">
    <location>
        <begin position="37"/>
        <end position="58"/>
    </location>
</feature>
<dbReference type="SMART" id="SM00267">
    <property type="entry name" value="GGDEF"/>
    <property type="match status" value="1"/>
</dbReference>
<dbReference type="InterPro" id="IPR001633">
    <property type="entry name" value="EAL_dom"/>
</dbReference>